<dbReference type="EMBL" id="CP034951">
    <property type="protein sequence ID" value="QAA80323.1"/>
    <property type="molecule type" value="Genomic_DNA"/>
</dbReference>
<dbReference type="GO" id="GO:0005524">
    <property type="term" value="F:ATP binding"/>
    <property type="evidence" value="ECO:0007669"/>
    <property type="project" value="UniProtKB-KW"/>
</dbReference>
<dbReference type="InterPro" id="IPR011545">
    <property type="entry name" value="DEAD/DEAH_box_helicase_dom"/>
</dbReference>
<dbReference type="GO" id="GO:0003676">
    <property type="term" value="F:nucleic acid binding"/>
    <property type="evidence" value="ECO:0007669"/>
    <property type="project" value="InterPro"/>
</dbReference>
<feature type="domain" description="DEAD-box RNA helicase Q" evidence="10">
    <location>
        <begin position="2"/>
        <end position="30"/>
    </location>
</feature>
<feature type="domain" description="Helicase C-terminal" evidence="9">
    <location>
        <begin position="229"/>
        <end position="380"/>
    </location>
</feature>
<feature type="compositionally biased region" description="Basic and acidic residues" evidence="7">
    <location>
        <begin position="397"/>
        <end position="417"/>
    </location>
</feature>
<dbReference type="CDD" id="cd00268">
    <property type="entry name" value="DEADc"/>
    <property type="match status" value="1"/>
</dbReference>
<organism evidence="11 12">
    <name type="scientific">Aequorivita ciconiae</name>
    <dbReference type="NCBI Taxonomy" id="2494375"/>
    <lineage>
        <taxon>Bacteria</taxon>
        <taxon>Pseudomonadati</taxon>
        <taxon>Bacteroidota</taxon>
        <taxon>Flavobacteriia</taxon>
        <taxon>Flavobacteriales</taxon>
        <taxon>Flavobacteriaceae</taxon>
        <taxon>Aequorivita</taxon>
    </lineage>
</organism>
<proteinExistence type="inferred from homology"/>
<dbReference type="PROSITE" id="PS51192">
    <property type="entry name" value="HELICASE_ATP_BIND_1"/>
    <property type="match status" value="1"/>
</dbReference>
<evidence type="ECO:0000313" key="12">
    <source>
        <dbReference type="Proteomes" id="UP000285517"/>
    </source>
</evidence>
<evidence type="ECO:0000256" key="1">
    <source>
        <dbReference type="ARBA" id="ARBA00022741"/>
    </source>
</evidence>
<dbReference type="SMART" id="SM00487">
    <property type="entry name" value="DEXDc"/>
    <property type="match status" value="1"/>
</dbReference>
<dbReference type="OrthoDB" id="9785240at2"/>
<dbReference type="CDD" id="cd18787">
    <property type="entry name" value="SF2_C_DEAD"/>
    <property type="match status" value="1"/>
</dbReference>
<evidence type="ECO:0000256" key="3">
    <source>
        <dbReference type="ARBA" id="ARBA00022806"/>
    </source>
</evidence>
<keyword evidence="3 11" id="KW-0347">Helicase</keyword>
<keyword evidence="2" id="KW-0378">Hydrolase</keyword>
<dbReference type="Pfam" id="PF00270">
    <property type="entry name" value="DEAD"/>
    <property type="match status" value="1"/>
</dbReference>
<dbReference type="Proteomes" id="UP000285517">
    <property type="component" value="Chromosome"/>
</dbReference>
<evidence type="ECO:0000313" key="11">
    <source>
        <dbReference type="EMBL" id="QAA80323.1"/>
    </source>
</evidence>
<evidence type="ECO:0000256" key="6">
    <source>
        <dbReference type="PROSITE-ProRule" id="PRU00552"/>
    </source>
</evidence>
<feature type="compositionally biased region" description="Basic and acidic residues" evidence="7">
    <location>
        <begin position="435"/>
        <end position="446"/>
    </location>
</feature>
<dbReference type="PROSITE" id="PS51194">
    <property type="entry name" value="HELICASE_CTER"/>
    <property type="match status" value="1"/>
</dbReference>
<name>A0A451FSE2_9FLAO</name>
<feature type="region of interest" description="Disordered" evidence="7">
    <location>
        <begin position="389"/>
        <end position="446"/>
    </location>
</feature>
<dbReference type="Gene3D" id="3.40.50.300">
    <property type="entry name" value="P-loop containing nucleotide triphosphate hydrolases"/>
    <property type="match status" value="2"/>
</dbReference>
<dbReference type="RefSeq" id="WP_128248724.1">
    <property type="nucleotide sequence ID" value="NZ_CP034951.1"/>
</dbReference>
<dbReference type="GO" id="GO:0003724">
    <property type="term" value="F:RNA helicase activity"/>
    <property type="evidence" value="ECO:0007669"/>
    <property type="project" value="InterPro"/>
</dbReference>
<dbReference type="Pfam" id="PF00271">
    <property type="entry name" value="Helicase_C"/>
    <property type="match status" value="1"/>
</dbReference>
<evidence type="ECO:0000259" key="10">
    <source>
        <dbReference type="PROSITE" id="PS51195"/>
    </source>
</evidence>
<dbReference type="KEGG" id="aev:EI546_00590"/>
<accession>A0A451FSE2</accession>
<evidence type="ECO:0000256" key="2">
    <source>
        <dbReference type="ARBA" id="ARBA00022801"/>
    </source>
</evidence>
<keyword evidence="12" id="KW-1185">Reference proteome</keyword>
<dbReference type="PANTHER" id="PTHR47959:SF13">
    <property type="entry name" value="ATP-DEPENDENT RNA HELICASE RHLE"/>
    <property type="match status" value="1"/>
</dbReference>
<dbReference type="PROSITE" id="PS51195">
    <property type="entry name" value="Q_MOTIF"/>
    <property type="match status" value="1"/>
</dbReference>
<dbReference type="SMART" id="SM00490">
    <property type="entry name" value="HELICc"/>
    <property type="match status" value="1"/>
</dbReference>
<dbReference type="InterPro" id="IPR050079">
    <property type="entry name" value="DEAD_box_RNA_helicase"/>
</dbReference>
<dbReference type="GO" id="GO:0005829">
    <property type="term" value="C:cytosol"/>
    <property type="evidence" value="ECO:0007669"/>
    <property type="project" value="TreeGrafter"/>
</dbReference>
<evidence type="ECO:0000259" key="8">
    <source>
        <dbReference type="PROSITE" id="PS51192"/>
    </source>
</evidence>
<dbReference type="SUPFAM" id="SSF52540">
    <property type="entry name" value="P-loop containing nucleoside triphosphate hydrolases"/>
    <property type="match status" value="2"/>
</dbReference>
<keyword evidence="4" id="KW-0067">ATP-binding</keyword>
<evidence type="ECO:0000256" key="7">
    <source>
        <dbReference type="SAM" id="MobiDB-lite"/>
    </source>
</evidence>
<comment type="similarity">
    <text evidence="5">Belongs to the DEAD box helicase family.</text>
</comment>
<evidence type="ECO:0000259" key="9">
    <source>
        <dbReference type="PROSITE" id="PS51194"/>
    </source>
</evidence>
<sequence>MEPFSEFAINNQLRNAIVDLGFENPTPIQAQSFPVILSGVDMVGIAQTGTGKTFAYMLPILQELKFSKEIHPRILLLVPTRELVIQGVEDIEKFAKYMSVRVLGVYGGTNINRQKEALTEGVDILVATPGRLYDLVISRAVQFKGIKKVVIDEVDVMLDLGFRFQLTNILELLPKKRQNIMFSATMTEEVNTFIHDFFIAPKTVSVAISGTPLENIAQYGYSVVNFYTKLNLLIHLFQDEKTYRKVLIFVPNKKSADLIFEVLDDFFGKEVAVIHSNKTQNYRIRSIEDFNEERTRILVTTDIMARGLDLDQISHVINFDTPAFPENYMHRIGRTGRAEQNGTSILLTTESEEGYKTAIENLMDLKINMLELPSEVQISEKLTAEERPEVVEINNPTKKEEVGPAFHEKKEKNKKENQGGSYKRIIKQKYKKPKTRGDKNFNKRKK</sequence>
<dbReference type="InterPro" id="IPR014014">
    <property type="entry name" value="RNA_helicase_DEAD_Q_motif"/>
</dbReference>
<keyword evidence="1" id="KW-0547">Nucleotide-binding</keyword>
<dbReference type="PANTHER" id="PTHR47959">
    <property type="entry name" value="ATP-DEPENDENT RNA HELICASE RHLE-RELATED"/>
    <property type="match status" value="1"/>
</dbReference>
<dbReference type="GO" id="GO:0016787">
    <property type="term" value="F:hydrolase activity"/>
    <property type="evidence" value="ECO:0007669"/>
    <property type="project" value="UniProtKB-KW"/>
</dbReference>
<feature type="compositionally biased region" description="Basic residues" evidence="7">
    <location>
        <begin position="424"/>
        <end position="434"/>
    </location>
</feature>
<dbReference type="InterPro" id="IPR044742">
    <property type="entry name" value="DEAD/DEAH_RhlB"/>
</dbReference>
<dbReference type="InterPro" id="IPR014001">
    <property type="entry name" value="Helicase_ATP-bd"/>
</dbReference>
<dbReference type="InterPro" id="IPR027417">
    <property type="entry name" value="P-loop_NTPase"/>
</dbReference>
<evidence type="ECO:0000256" key="4">
    <source>
        <dbReference type="ARBA" id="ARBA00022840"/>
    </source>
</evidence>
<dbReference type="AlphaFoldDB" id="A0A451FSE2"/>
<protein>
    <submittedName>
        <fullName evidence="11">DEAD/DEAH box helicase</fullName>
    </submittedName>
</protein>
<gene>
    <name evidence="11" type="ORF">EI546_00590</name>
</gene>
<reference evidence="11 12" key="1">
    <citation type="submission" date="2019-01" db="EMBL/GenBank/DDBJ databases">
        <title>Complete genome sequencing of Aequorivita sp. H23M31.</title>
        <authorList>
            <person name="Bae J.-W."/>
        </authorList>
    </citation>
    <scope>NUCLEOTIDE SEQUENCE [LARGE SCALE GENOMIC DNA]</scope>
    <source>
        <strain evidence="11 12">H23M31</strain>
    </source>
</reference>
<dbReference type="InterPro" id="IPR001650">
    <property type="entry name" value="Helicase_C-like"/>
</dbReference>
<evidence type="ECO:0000256" key="5">
    <source>
        <dbReference type="ARBA" id="ARBA00038437"/>
    </source>
</evidence>
<feature type="short sequence motif" description="Q motif" evidence="6">
    <location>
        <begin position="2"/>
        <end position="30"/>
    </location>
</feature>
<feature type="domain" description="Helicase ATP-binding" evidence="8">
    <location>
        <begin position="33"/>
        <end position="204"/>
    </location>
</feature>